<evidence type="ECO:0000313" key="2">
    <source>
        <dbReference type="EMBL" id="AMD43378.1"/>
    </source>
</evidence>
<dbReference type="Proteomes" id="UP000223599">
    <property type="component" value="Segment"/>
</dbReference>
<reference evidence="2 3" key="1">
    <citation type="journal article" date="2017" name="BMC Genomics">
        <title>Three novel Pseudomonas phages isolated from composting provide insights into the evolution and diversity of tailed phages.</title>
        <authorList>
            <person name="Amgarten D."/>
            <person name="Martins L.F."/>
            <person name="Lombardi K.C."/>
            <person name="Antunes L.P."/>
            <person name="de Souza A.P.S."/>
            <person name="Nicastro G.G."/>
            <person name="Kitajima E.W."/>
            <person name="Quaggio R.B."/>
            <person name="Upton C."/>
            <person name="Setubal J.C."/>
            <person name="da Silva A.M."/>
        </authorList>
    </citation>
    <scope>NUCLEOTIDE SEQUENCE [LARGE SCALE GENOMIC DNA]</scope>
</reference>
<dbReference type="SUPFAM" id="SSF51905">
    <property type="entry name" value="FAD/NAD(P)-binding domain"/>
    <property type="match status" value="1"/>
</dbReference>
<dbReference type="EMBL" id="KU356689">
    <property type="protein sequence ID" value="AMD43378.1"/>
    <property type="molecule type" value="Genomic_DNA"/>
</dbReference>
<keyword evidence="3" id="KW-1185">Reference proteome</keyword>
<evidence type="ECO:0000259" key="1">
    <source>
        <dbReference type="Pfam" id="PF01266"/>
    </source>
</evidence>
<evidence type="ECO:0000313" key="3">
    <source>
        <dbReference type="Proteomes" id="UP000223599"/>
    </source>
</evidence>
<organism evidence="2 3">
    <name type="scientific">Pseudomonas phage ZC01</name>
    <dbReference type="NCBI Taxonomy" id="1622114"/>
    <lineage>
        <taxon>Viruses</taxon>
        <taxon>Duplodnaviria</taxon>
        <taxon>Heunggongvirae</taxon>
        <taxon>Uroviricota</taxon>
        <taxon>Caudoviricetes</taxon>
        <taxon>Mesyanzhinovviridae</taxon>
        <taxon>Bradleyvirinae</taxon>
        <taxon>Abidjanvirus</taxon>
        <taxon>Abidjanvirus ZC01</taxon>
    </lineage>
</organism>
<dbReference type="InterPro" id="IPR006076">
    <property type="entry name" value="FAD-dep_OxRdtase"/>
</dbReference>
<gene>
    <name evidence="2" type="ORF">ZC01_010</name>
</gene>
<dbReference type="Gene3D" id="3.30.9.10">
    <property type="entry name" value="D-Amino Acid Oxidase, subunit A, domain 2"/>
    <property type="match status" value="1"/>
</dbReference>
<dbReference type="Gene3D" id="3.50.50.60">
    <property type="entry name" value="FAD/NAD(P)-binding domain"/>
    <property type="match status" value="2"/>
</dbReference>
<dbReference type="PANTHER" id="PTHR13847">
    <property type="entry name" value="SARCOSINE DEHYDROGENASE-RELATED"/>
    <property type="match status" value="1"/>
</dbReference>
<dbReference type="InterPro" id="IPR036188">
    <property type="entry name" value="FAD/NAD-bd_sf"/>
</dbReference>
<accession>A0A1L2C8Z0</accession>
<protein>
    <recommendedName>
        <fullName evidence="1">FAD dependent oxidoreductase domain-containing protein</fullName>
    </recommendedName>
</protein>
<feature type="domain" description="FAD dependent oxidoreductase" evidence="1">
    <location>
        <begin position="103"/>
        <end position="282"/>
    </location>
</feature>
<sequence>MKTDVIVVGAGLFGSIAAKALAQAGLSVVGVDDSRPGAGSIPAACLMKPSWFSSMGKDKFEPSLQLLDQLYGVKDLSFKAGLLRATVHWCDPAQILGDEQVPVYREKVTALTRTGQGWEVSLEGREAALEARYVVVAAGVWTSELVRSQALGGLVGRAGVAFRWKDMQLAEPFIRPWAPYRQTVGFNISPTEVWVGDGSAIKPENWNQARQDVSYSRCAQAIDRAGFGDQEAGRVKALYGIRPYIAGVKPCLLEEVEPGLWALTGGAKNGTISAGWAASELVRRIEK</sequence>
<dbReference type="Pfam" id="PF01266">
    <property type="entry name" value="DAO"/>
    <property type="match status" value="1"/>
</dbReference>
<proteinExistence type="predicted"/>
<name>A0A1L2C8Z0_9CAUD</name>